<reference evidence="3" key="1">
    <citation type="submission" date="2018-08" db="EMBL/GenBank/DDBJ databases">
        <authorList>
            <person name="Chevrot R."/>
        </authorList>
    </citation>
    <scope>NUCLEOTIDE SEQUENCE [LARGE SCALE GENOMIC DNA]</scope>
</reference>
<dbReference type="EMBL" id="LS992241">
    <property type="protein sequence ID" value="SYX82023.1"/>
    <property type="molecule type" value="Genomic_DNA"/>
</dbReference>
<dbReference type="Proteomes" id="UP000304148">
    <property type="component" value="Chromosome"/>
</dbReference>
<evidence type="ECO:0000256" key="1">
    <source>
        <dbReference type="SAM" id="Phobius"/>
    </source>
</evidence>
<accession>A0A383R5C4</accession>
<keyword evidence="1" id="KW-0812">Transmembrane</keyword>
<feature type="transmembrane region" description="Helical" evidence="1">
    <location>
        <begin position="19"/>
        <end position="36"/>
    </location>
</feature>
<name>A0A383R5C4_PAEAL</name>
<evidence type="ECO:0000313" key="3">
    <source>
        <dbReference type="Proteomes" id="UP000304148"/>
    </source>
</evidence>
<keyword evidence="1" id="KW-0472">Membrane</keyword>
<organism evidence="2 3">
    <name type="scientific">Paenibacillus alvei</name>
    <name type="common">Bacillus alvei</name>
    <dbReference type="NCBI Taxonomy" id="44250"/>
    <lineage>
        <taxon>Bacteria</taxon>
        <taxon>Bacillati</taxon>
        <taxon>Bacillota</taxon>
        <taxon>Bacilli</taxon>
        <taxon>Bacillales</taxon>
        <taxon>Paenibacillaceae</taxon>
        <taxon>Paenibacillus</taxon>
    </lineage>
</organism>
<dbReference type="AlphaFoldDB" id="A0A383R5C4"/>
<evidence type="ECO:0000313" key="2">
    <source>
        <dbReference type="EMBL" id="SYX82023.1"/>
    </source>
</evidence>
<proteinExistence type="predicted"/>
<protein>
    <submittedName>
        <fullName evidence="2">Uncharacterized protein</fullName>
    </submittedName>
</protein>
<keyword evidence="1" id="KW-1133">Transmembrane helix</keyword>
<feature type="transmembrane region" description="Helical" evidence="1">
    <location>
        <begin position="43"/>
        <end position="60"/>
    </location>
</feature>
<gene>
    <name evidence="2" type="ORF">PBLR_10443</name>
</gene>
<sequence length="150" mass="16957">MIEEVSQLEMWFEFIKQNWLVFLIALIVLLAIVSFVKTMIKWALVVVIVAAVAVYSGITWDDVNNVVTTVKDETVLKLKDQAMNSMMEEAKKATFKSNEDGTYTIKSPNLELTGTPNSDKVKISFNGVSLGEWSMNDTIRDFVKEAKQNK</sequence>